<dbReference type="Proteomes" id="UP000095210">
    <property type="component" value="Chromosome"/>
</dbReference>
<protein>
    <submittedName>
        <fullName evidence="2">Uncharacterized protein</fullName>
    </submittedName>
</protein>
<feature type="transmembrane region" description="Helical" evidence="1">
    <location>
        <begin position="12"/>
        <end position="37"/>
    </location>
</feature>
<accession>A0AAC9HLK5</accession>
<dbReference type="AlphaFoldDB" id="A0AAC9HLK5"/>
<name>A0AAC9HLK5_9PSEU</name>
<keyword evidence="1" id="KW-1133">Transmembrane helix</keyword>
<keyword evidence="1" id="KW-0472">Membrane</keyword>
<proteinExistence type="predicted"/>
<evidence type="ECO:0000313" key="3">
    <source>
        <dbReference type="Proteomes" id="UP000095210"/>
    </source>
</evidence>
<gene>
    <name evidence="2" type="ORF">TL08_03380</name>
</gene>
<evidence type="ECO:0000313" key="2">
    <source>
        <dbReference type="EMBL" id="AOS61508.1"/>
    </source>
</evidence>
<sequence>MSRRLLIWKAAGRWYLVAFGVGGCVLGAAYLVTAVFFPTEVVLPPMSVLVSVPINLVLIFVLAVWARSSVGAALCCRGYNSGTARWSPAG</sequence>
<reference evidence="3" key="1">
    <citation type="submission" date="2016-03" db="EMBL/GenBank/DDBJ databases">
        <title>Complete genome sequence of the type strain Actinoalloteichus hymeniacidonis DSM 45092.</title>
        <authorList>
            <person name="Schaffert L."/>
            <person name="Albersmeier A."/>
            <person name="Winkler A."/>
            <person name="Kalinowski J."/>
            <person name="Zotchev S."/>
            <person name="Ruckert C."/>
        </authorList>
    </citation>
    <scope>NUCLEOTIDE SEQUENCE [LARGE SCALE GENOMIC DNA]</scope>
    <source>
        <strain evidence="3">HPA177(T) (DSM 45092(T))</strain>
    </source>
</reference>
<organism evidence="2 3">
    <name type="scientific">Actinoalloteichus hymeniacidonis</name>
    <dbReference type="NCBI Taxonomy" id="340345"/>
    <lineage>
        <taxon>Bacteria</taxon>
        <taxon>Bacillati</taxon>
        <taxon>Actinomycetota</taxon>
        <taxon>Actinomycetes</taxon>
        <taxon>Pseudonocardiales</taxon>
        <taxon>Pseudonocardiaceae</taxon>
        <taxon>Actinoalloteichus</taxon>
    </lineage>
</organism>
<dbReference type="EMBL" id="CP014859">
    <property type="protein sequence ID" value="AOS61508.1"/>
    <property type="molecule type" value="Genomic_DNA"/>
</dbReference>
<keyword evidence="1" id="KW-0812">Transmembrane</keyword>
<dbReference type="PROSITE" id="PS51257">
    <property type="entry name" value="PROKAR_LIPOPROTEIN"/>
    <property type="match status" value="1"/>
</dbReference>
<keyword evidence="3" id="KW-1185">Reference proteome</keyword>
<feature type="transmembrane region" description="Helical" evidence="1">
    <location>
        <begin position="43"/>
        <end position="65"/>
    </location>
</feature>
<evidence type="ECO:0000256" key="1">
    <source>
        <dbReference type="SAM" id="Phobius"/>
    </source>
</evidence>
<dbReference type="KEGG" id="ahm:TL08_03380"/>